<evidence type="ECO:0000313" key="2">
    <source>
        <dbReference type="EMBL" id="GJN25606.1"/>
    </source>
</evidence>
<feature type="domain" description="RNase H type-1" evidence="1">
    <location>
        <begin position="133"/>
        <end position="256"/>
    </location>
</feature>
<dbReference type="SUPFAM" id="SSF53098">
    <property type="entry name" value="Ribonuclease H-like"/>
    <property type="match status" value="1"/>
</dbReference>
<accession>A0AAV5EU56</accession>
<sequence>MDVDTLCPVCRRMDKGGAHCFLKCKQVKACWRELNLEHVRCALLDLSSAKQFVKHILDLDQKELVQVACLLWAWWDTRNKVNAGEQIRPINQVIYLTNSLVNDCDHLTRKHAEKPRKAKSKWSPPPPDILKINCDASFQASSKSGSWGFLIRNHHGEAVLAAAGSLPLVHDVLCAEAQACLQAVQMASAYGMTYIQVELDSLVLVQALTSISFDQGPGGVLFKEIRAFLALNFGKAEVLYKPRSGNVCAHELARYAVSRDPDQPNVWTDPLPEFVSELVARDITESTIDE</sequence>
<reference evidence="2" key="2">
    <citation type="submission" date="2021-12" db="EMBL/GenBank/DDBJ databases">
        <title>Resequencing data analysis of finger millet.</title>
        <authorList>
            <person name="Hatakeyama M."/>
            <person name="Aluri S."/>
            <person name="Balachadran M.T."/>
            <person name="Sivarajan S.R."/>
            <person name="Poveda L."/>
            <person name="Shimizu-Inatsugi R."/>
            <person name="Schlapbach R."/>
            <person name="Sreeman S.M."/>
            <person name="Shimizu K.K."/>
        </authorList>
    </citation>
    <scope>NUCLEOTIDE SEQUENCE</scope>
</reference>
<dbReference type="Pfam" id="PF13456">
    <property type="entry name" value="RVT_3"/>
    <property type="match status" value="1"/>
</dbReference>
<organism evidence="2 3">
    <name type="scientific">Eleusine coracana subsp. coracana</name>
    <dbReference type="NCBI Taxonomy" id="191504"/>
    <lineage>
        <taxon>Eukaryota</taxon>
        <taxon>Viridiplantae</taxon>
        <taxon>Streptophyta</taxon>
        <taxon>Embryophyta</taxon>
        <taxon>Tracheophyta</taxon>
        <taxon>Spermatophyta</taxon>
        <taxon>Magnoliopsida</taxon>
        <taxon>Liliopsida</taxon>
        <taxon>Poales</taxon>
        <taxon>Poaceae</taxon>
        <taxon>PACMAD clade</taxon>
        <taxon>Chloridoideae</taxon>
        <taxon>Cynodonteae</taxon>
        <taxon>Eleusininae</taxon>
        <taxon>Eleusine</taxon>
    </lineage>
</organism>
<reference evidence="2" key="1">
    <citation type="journal article" date="2018" name="DNA Res.">
        <title>Multiple hybrid de novo genome assembly of finger millet, an orphan allotetraploid crop.</title>
        <authorList>
            <person name="Hatakeyama M."/>
            <person name="Aluri S."/>
            <person name="Balachadran M.T."/>
            <person name="Sivarajan S.R."/>
            <person name="Patrignani A."/>
            <person name="Gruter S."/>
            <person name="Poveda L."/>
            <person name="Shimizu-Inatsugi R."/>
            <person name="Baeten J."/>
            <person name="Francoijs K.J."/>
            <person name="Nataraja K.N."/>
            <person name="Reddy Y.A.N."/>
            <person name="Phadnis S."/>
            <person name="Ravikumar R.L."/>
            <person name="Schlapbach R."/>
            <person name="Sreeman S.M."/>
            <person name="Shimizu K.K."/>
        </authorList>
    </citation>
    <scope>NUCLEOTIDE SEQUENCE</scope>
</reference>
<dbReference type="InterPro" id="IPR012337">
    <property type="entry name" value="RNaseH-like_sf"/>
</dbReference>
<dbReference type="GO" id="GO:0004523">
    <property type="term" value="F:RNA-DNA hybrid ribonuclease activity"/>
    <property type="evidence" value="ECO:0007669"/>
    <property type="project" value="InterPro"/>
</dbReference>
<keyword evidence="3" id="KW-1185">Reference proteome</keyword>
<dbReference type="Gene3D" id="3.30.420.10">
    <property type="entry name" value="Ribonuclease H-like superfamily/Ribonuclease H"/>
    <property type="match status" value="1"/>
</dbReference>
<dbReference type="PANTHER" id="PTHR47074:SF70">
    <property type="entry name" value="OS07G0513450 PROTEIN"/>
    <property type="match status" value="1"/>
</dbReference>
<dbReference type="EMBL" id="BQKI01000078">
    <property type="protein sequence ID" value="GJN25606.1"/>
    <property type="molecule type" value="Genomic_DNA"/>
</dbReference>
<proteinExistence type="predicted"/>
<dbReference type="Proteomes" id="UP001054889">
    <property type="component" value="Unassembled WGS sequence"/>
</dbReference>
<evidence type="ECO:0000313" key="3">
    <source>
        <dbReference type="Proteomes" id="UP001054889"/>
    </source>
</evidence>
<comment type="caution">
    <text evidence="2">The sequence shown here is derived from an EMBL/GenBank/DDBJ whole genome shotgun (WGS) entry which is preliminary data.</text>
</comment>
<dbReference type="CDD" id="cd06222">
    <property type="entry name" value="RNase_H_like"/>
    <property type="match status" value="1"/>
</dbReference>
<dbReference type="GO" id="GO:0003676">
    <property type="term" value="F:nucleic acid binding"/>
    <property type="evidence" value="ECO:0007669"/>
    <property type="project" value="InterPro"/>
</dbReference>
<dbReference type="InterPro" id="IPR002156">
    <property type="entry name" value="RNaseH_domain"/>
</dbReference>
<evidence type="ECO:0000259" key="1">
    <source>
        <dbReference type="Pfam" id="PF13456"/>
    </source>
</evidence>
<dbReference type="InterPro" id="IPR044730">
    <property type="entry name" value="RNase_H-like_dom_plant"/>
</dbReference>
<gene>
    <name evidence="2" type="primary">gb13454</name>
    <name evidence="2" type="ORF">PR202_gb13454</name>
</gene>
<dbReference type="InterPro" id="IPR052929">
    <property type="entry name" value="RNase_H-like_EbsB-rel"/>
</dbReference>
<dbReference type="AlphaFoldDB" id="A0AAV5EU56"/>
<dbReference type="InterPro" id="IPR036397">
    <property type="entry name" value="RNaseH_sf"/>
</dbReference>
<name>A0AAV5EU56_ELECO</name>
<dbReference type="PANTHER" id="PTHR47074">
    <property type="entry name" value="BNAC02G40300D PROTEIN"/>
    <property type="match status" value="1"/>
</dbReference>
<protein>
    <recommendedName>
        <fullName evidence="1">RNase H type-1 domain-containing protein</fullName>
    </recommendedName>
</protein>